<keyword evidence="3 6" id="KW-0732">Signal</keyword>
<accession>A0A076IJM2</accession>
<evidence type="ECO:0000313" key="20">
    <source>
        <dbReference type="Proteomes" id="UP000481700"/>
    </source>
</evidence>
<evidence type="ECO:0000313" key="13">
    <source>
        <dbReference type="EMBL" id="MDU0271228.1"/>
    </source>
</evidence>
<proteinExistence type="inferred from homology"/>
<dbReference type="eggNOG" id="COG3637">
    <property type="taxonomic scope" value="Bacteria"/>
</dbReference>
<evidence type="ECO:0000313" key="14">
    <source>
        <dbReference type="EMBL" id="QJR75857.1"/>
    </source>
</evidence>
<dbReference type="EMBL" id="JAHOAX010000003">
    <property type="protein sequence ID" value="MBV3122623.1"/>
    <property type="molecule type" value="Genomic_DNA"/>
</dbReference>
<gene>
    <name evidence="9" type="ORF">CE91St7_26810</name>
    <name evidence="15" type="ORF">DWW04_20635</name>
    <name evidence="16" type="ORF">E1I98_10110</name>
    <name evidence="11" type="ORF">F2Y61_10570</name>
    <name evidence="10" type="ORF">F2Z07_17815</name>
    <name evidence="14" type="ORF">GKD17_05345</name>
    <name evidence="12" type="ORF">KSU80_05425</name>
    <name evidence="13" type="ORF">RVH45_15315</name>
</gene>
<reference evidence="14 21" key="4">
    <citation type="submission" date="2019-11" db="EMBL/GenBank/DDBJ databases">
        <title>Complete genome sequence of Bacteroides dorei DSM 17855.</title>
        <authorList>
            <person name="Russell J.T."/>
        </authorList>
    </citation>
    <scope>NUCLEOTIDE SEQUENCE [LARGE SCALE GENOMIC DNA]</scope>
    <source>
        <strain evidence="14 21">DSM 17855</strain>
    </source>
</reference>
<evidence type="ECO:0000313" key="11">
    <source>
        <dbReference type="EMBL" id="KAA5383270.1"/>
    </source>
</evidence>
<dbReference type="Proteomes" id="UP001181086">
    <property type="component" value="Unassembled WGS sequence"/>
</dbReference>
<dbReference type="Proteomes" id="UP000283678">
    <property type="component" value="Unassembled WGS sequence"/>
</dbReference>
<dbReference type="GeneID" id="93446111"/>
<reference evidence="19 20" key="2">
    <citation type="journal article" date="2019" name="Nat. Med.">
        <title>A library of human gut bacterial isolates paired with longitudinal multiomics data enables mechanistic microbiome research.</title>
        <authorList>
            <person name="Poyet M."/>
            <person name="Groussin M."/>
            <person name="Gibbons S.M."/>
            <person name="Avila-Pacheco J."/>
            <person name="Jiang X."/>
            <person name="Kearney S.M."/>
            <person name="Perrotta A.R."/>
            <person name="Berdy B."/>
            <person name="Zhao S."/>
            <person name="Lieberman T.D."/>
            <person name="Swanson P.K."/>
            <person name="Smith M."/>
            <person name="Roesemann S."/>
            <person name="Alexander J.E."/>
            <person name="Rich S.A."/>
            <person name="Livny J."/>
            <person name="Vlamakis H."/>
            <person name="Clish C."/>
            <person name="Bullock K."/>
            <person name="Deik A."/>
            <person name="Scott J."/>
            <person name="Pierce K.A."/>
            <person name="Xavier R.J."/>
            <person name="Alm E.J."/>
        </authorList>
    </citation>
    <scope>NUCLEOTIDE SEQUENCE [LARGE SCALE GENOMIC DNA]</scope>
    <source>
        <strain evidence="10 20">BIOML-A25</strain>
        <strain evidence="11 19">BIOML-A5</strain>
    </source>
</reference>
<dbReference type="EMBL" id="VVZB01000004">
    <property type="protein sequence ID" value="KAA5383270.1"/>
    <property type="molecule type" value="Genomic_DNA"/>
</dbReference>
<dbReference type="Pfam" id="PF07980">
    <property type="entry name" value="SusD_RagB"/>
    <property type="match status" value="1"/>
</dbReference>
<dbReference type="EMBL" id="BQOB01000001">
    <property type="protein sequence ID" value="GKH81797.1"/>
    <property type="molecule type" value="Genomic_DNA"/>
</dbReference>
<dbReference type="RefSeq" id="WP_007837331.1">
    <property type="nucleotide sequence ID" value="NZ_BAABYF010000001.1"/>
</dbReference>
<dbReference type="Proteomes" id="UP000294527">
    <property type="component" value="Unassembled WGS sequence"/>
</dbReference>
<dbReference type="Proteomes" id="UP000777173">
    <property type="component" value="Unassembled WGS sequence"/>
</dbReference>
<reference evidence="9" key="6">
    <citation type="submission" date="2022-01" db="EMBL/GenBank/DDBJ databases">
        <title>Novel bile acid biosynthetic pathways are enriched in the microbiome of centenarians.</title>
        <authorList>
            <person name="Sato Y."/>
            <person name="Atarashi K."/>
            <person name="Plichta R.D."/>
            <person name="Arai Y."/>
            <person name="Sasajima S."/>
            <person name="Kearney M.S."/>
            <person name="Suda W."/>
            <person name="Takeshita K."/>
            <person name="Sasaki T."/>
            <person name="Okamoto S."/>
            <person name="Skelly N.A."/>
            <person name="Okamura Y."/>
            <person name="Vlamakis H."/>
            <person name="Li Y."/>
            <person name="Tanoue T."/>
            <person name="Takei H."/>
            <person name="Nittono H."/>
            <person name="Narushima S."/>
            <person name="Irie J."/>
            <person name="Itoh H."/>
            <person name="Moriya K."/>
            <person name="Sugiura Y."/>
            <person name="Suematsu M."/>
            <person name="Moritoki N."/>
            <person name="Shibata S."/>
            <person name="Littman R.D."/>
            <person name="Fischbach A.M."/>
            <person name="Uwamino Y."/>
            <person name="Inoue T."/>
            <person name="Honda A."/>
            <person name="Hattori M."/>
            <person name="Murai T."/>
            <person name="Xavier J.R."/>
            <person name="Hirose N."/>
            <person name="Honda K."/>
        </authorList>
    </citation>
    <scope>NUCLEOTIDE SEQUENCE</scope>
    <source>
        <strain evidence="9">CE91-St7</strain>
    </source>
</reference>
<evidence type="ECO:0000256" key="4">
    <source>
        <dbReference type="ARBA" id="ARBA00023136"/>
    </source>
</evidence>
<evidence type="ECO:0000313" key="15">
    <source>
        <dbReference type="EMBL" id="RGV70049.1"/>
    </source>
</evidence>
<dbReference type="KEGG" id="bdh:GV66_12400"/>
<evidence type="ECO:0000313" key="21">
    <source>
        <dbReference type="Proteomes" id="UP000500949"/>
    </source>
</evidence>
<feature type="signal peptide" evidence="6">
    <location>
        <begin position="1"/>
        <end position="25"/>
    </location>
</feature>
<dbReference type="Proteomes" id="UP000481700">
    <property type="component" value="Unassembled WGS sequence"/>
</dbReference>
<dbReference type="EMBL" id="VVZV01000022">
    <property type="protein sequence ID" value="KAA5316318.1"/>
    <property type="molecule type" value="Genomic_DNA"/>
</dbReference>
<comment type="subcellular location">
    <subcellularLocation>
        <location evidence="1">Cell outer membrane</location>
    </subcellularLocation>
</comment>
<sequence>MVKSTKNICRVLFFSGVLLVTSACSDSFLQTDSPNQPSQTTYWQTESDALMALTACYDAMQSQNLYDDNIDGWKFGFLGRETSTDNGDHTWGDWMLGSSISKCASSTTDECFSMYWNANYEVIKRCNMLVENVERIPMEAEKIDAYKAEAIALRALMYCNLTSVFRDVPYLTKPLTLAEAQAPKAERSQIISSLLEDLKTWIPKIPVIGKAQKGRMSQEAGYAIMGRIALFNQRWDEAITAYKNVVGKVQLFKSGDGTDYAANYADLFKEQNETAAEVLLSVHFKGPGLGEGSCFGVCWSAPMNAIEGSMNLCDDFYCIDGLPIDKSPLFKGSLVQGAHTKANPDMGRYENRDPRMKGTLMLPGMEWNGKLFTNNLPASSTCCIRKWYTPEDTVNEYDGSLDFYVIRYAEVLLSLAEAMIEKGGYPQAEITGYINEVRARVGMPAVEVVEGTNLNKEELRAIVRHERRVELAFEDLRFADLYRWGEFENAQKRMQKDQSFYGFGVVSRGNLRGAQDLVWPIPQGEIDTNPMLEQHSEWK</sequence>
<evidence type="ECO:0000256" key="5">
    <source>
        <dbReference type="ARBA" id="ARBA00023237"/>
    </source>
</evidence>
<feature type="domain" description="SusD-like N-terminal" evidence="8">
    <location>
        <begin position="84"/>
        <end position="230"/>
    </location>
</feature>
<name>A0A076IJM2_9BACT</name>
<dbReference type="Pfam" id="PF14322">
    <property type="entry name" value="SusD-like_3"/>
    <property type="match status" value="1"/>
</dbReference>
<comment type="similarity">
    <text evidence="2">Belongs to the SusD family.</text>
</comment>
<protein>
    <submittedName>
        <fullName evidence="16">RagB/SusD family nutrient uptake outer membrane protein</fullName>
    </submittedName>
</protein>
<evidence type="ECO:0000313" key="9">
    <source>
        <dbReference type="EMBL" id="GKH81797.1"/>
    </source>
</evidence>
<reference evidence="12" key="5">
    <citation type="submission" date="2021-06" db="EMBL/GenBank/DDBJ databases">
        <title>Collection of gut derived symbiotic bacterial strains cultured from healthy donors.</title>
        <authorList>
            <person name="Lin H."/>
            <person name="Littmann E."/>
            <person name="Pamer E.G."/>
        </authorList>
    </citation>
    <scope>NUCLEOTIDE SEQUENCE</scope>
    <source>
        <strain evidence="12">MSK.5.10</strain>
    </source>
</reference>
<dbReference type="SUPFAM" id="SSF48452">
    <property type="entry name" value="TPR-like"/>
    <property type="match status" value="1"/>
</dbReference>
<dbReference type="EMBL" id="SLTU01000001">
    <property type="protein sequence ID" value="TDA76683.1"/>
    <property type="molecule type" value="Genomic_DNA"/>
</dbReference>
<dbReference type="EMBL" id="CP046176">
    <property type="protein sequence ID" value="QJR75857.1"/>
    <property type="molecule type" value="Genomic_DNA"/>
</dbReference>
<feature type="domain" description="RagB/SusD" evidence="7">
    <location>
        <begin position="298"/>
        <end position="538"/>
    </location>
</feature>
<dbReference type="InterPro" id="IPR011990">
    <property type="entry name" value="TPR-like_helical_dom_sf"/>
</dbReference>
<keyword evidence="4" id="KW-0472">Membrane</keyword>
<dbReference type="PROSITE" id="PS51257">
    <property type="entry name" value="PROKAR_LIPOPROTEIN"/>
    <property type="match status" value="1"/>
</dbReference>
<evidence type="ECO:0000313" key="17">
    <source>
        <dbReference type="Proteomes" id="UP000283678"/>
    </source>
</evidence>
<evidence type="ECO:0000259" key="8">
    <source>
        <dbReference type="Pfam" id="PF14322"/>
    </source>
</evidence>
<dbReference type="InterPro" id="IPR033985">
    <property type="entry name" value="SusD-like_N"/>
</dbReference>
<dbReference type="Proteomes" id="UP000500949">
    <property type="component" value="Chromosome"/>
</dbReference>
<dbReference type="AlphaFoldDB" id="A0A076IJM2"/>
<evidence type="ECO:0000256" key="3">
    <source>
        <dbReference type="ARBA" id="ARBA00022729"/>
    </source>
</evidence>
<evidence type="ECO:0000313" key="18">
    <source>
        <dbReference type="Proteomes" id="UP000294527"/>
    </source>
</evidence>
<dbReference type="EMBL" id="JAWDEV010000010">
    <property type="protein sequence ID" value="MDU0271228.1"/>
    <property type="molecule type" value="Genomic_DNA"/>
</dbReference>
<reference evidence="13" key="7">
    <citation type="submission" date="2023-10" db="EMBL/GenBank/DDBJ databases">
        <title>Genome of Potential pathogenic bacteria in Crohn's disease.</title>
        <authorList>
            <person name="Rodriguez-Palacios A."/>
        </authorList>
    </citation>
    <scope>NUCLEOTIDE SEQUENCE</scope>
    <source>
        <strain evidence="13">CavFT-hAR62</strain>
    </source>
</reference>
<dbReference type="KEGG" id="bdo:EL88_04960"/>
<dbReference type="GO" id="GO:0009279">
    <property type="term" value="C:cell outer membrane"/>
    <property type="evidence" value="ECO:0007669"/>
    <property type="project" value="UniProtKB-SubCell"/>
</dbReference>
<reference evidence="15 17" key="1">
    <citation type="submission" date="2018-08" db="EMBL/GenBank/DDBJ databases">
        <title>A genome reference for cultivated species of the human gut microbiota.</title>
        <authorList>
            <person name="Zou Y."/>
            <person name="Xue W."/>
            <person name="Luo G."/>
        </authorList>
    </citation>
    <scope>NUCLEOTIDE SEQUENCE [LARGE SCALE GENOMIC DNA]</scope>
    <source>
        <strain evidence="15 17">AF14-1AC</strain>
    </source>
</reference>
<evidence type="ECO:0000313" key="10">
    <source>
        <dbReference type="EMBL" id="KAA5316318.1"/>
    </source>
</evidence>
<evidence type="ECO:0000256" key="2">
    <source>
        <dbReference type="ARBA" id="ARBA00006275"/>
    </source>
</evidence>
<evidence type="ECO:0000259" key="7">
    <source>
        <dbReference type="Pfam" id="PF07980"/>
    </source>
</evidence>
<evidence type="ECO:0000313" key="19">
    <source>
        <dbReference type="Proteomes" id="UP000347681"/>
    </source>
</evidence>
<keyword evidence="5" id="KW-0998">Cell outer membrane</keyword>
<feature type="chain" id="PRO_5014216465" evidence="6">
    <location>
        <begin position="26"/>
        <end position="539"/>
    </location>
</feature>
<dbReference type="Gene3D" id="1.25.40.390">
    <property type="match status" value="1"/>
</dbReference>
<dbReference type="Proteomes" id="UP000347681">
    <property type="component" value="Unassembled WGS sequence"/>
</dbReference>
<reference evidence="16 18" key="3">
    <citation type="journal article" date="2019" name="Nat. Microbiol.">
        <title>Genomic variation and strain-specific functional adaptation in the human gut microbiome during early life.</title>
        <authorList>
            <person name="Vatanen T."/>
            <person name="Plichta D.R."/>
            <person name="Somani J."/>
            <person name="Munch P.C."/>
            <person name="Arthur T.D."/>
            <person name="Hall A.B."/>
            <person name="Rudolf S."/>
            <person name="Oakeley E.J."/>
            <person name="Ke X."/>
            <person name="Young R.A."/>
            <person name="Haiser H.J."/>
            <person name="Kolde R."/>
            <person name="Yassour M."/>
            <person name="Luopajarvi K."/>
            <person name="Siljander H."/>
            <person name="Virtanen S.M."/>
            <person name="Ilonen J."/>
            <person name="Uibo R."/>
            <person name="Tillmann V."/>
            <person name="Mokurov S."/>
            <person name="Dorshakova N."/>
            <person name="Porter J.A."/>
            <person name="McHardy A.C."/>
            <person name="Lahdesmaki H."/>
            <person name="Vlamakis H."/>
            <person name="Huttenhower C."/>
            <person name="Knip M."/>
            <person name="Xavier R.J."/>
        </authorList>
    </citation>
    <scope>NUCLEOTIDE SEQUENCE [LARGE SCALE GENOMIC DNA]</scope>
    <source>
        <strain evidence="16 18">RJX1047</strain>
    </source>
</reference>
<dbReference type="Proteomes" id="UP001055104">
    <property type="component" value="Unassembled WGS sequence"/>
</dbReference>
<dbReference type="InterPro" id="IPR012944">
    <property type="entry name" value="SusD_RagB_dom"/>
</dbReference>
<evidence type="ECO:0000313" key="16">
    <source>
        <dbReference type="EMBL" id="TDA76683.1"/>
    </source>
</evidence>
<evidence type="ECO:0000256" key="1">
    <source>
        <dbReference type="ARBA" id="ARBA00004442"/>
    </source>
</evidence>
<evidence type="ECO:0000313" key="12">
    <source>
        <dbReference type="EMBL" id="MBV3122623.1"/>
    </source>
</evidence>
<evidence type="ECO:0000256" key="6">
    <source>
        <dbReference type="SAM" id="SignalP"/>
    </source>
</evidence>
<organism evidence="16 18">
    <name type="scientific">Phocaeicola dorei</name>
    <dbReference type="NCBI Taxonomy" id="357276"/>
    <lineage>
        <taxon>Bacteria</taxon>
        <taxon>Pseudomonadati</taxon>
        <taxon>Bacteroidota</taxon>
        <taxon>Bacteroidia</taxon>
        <taxon>Bacteroidales</taxon>
        <taxon>Bacteroidaceae</taxon>
        <taxon>Phocaeicola</taxon>
    </lineage>
</organism>
<dbReference type="EMBL" id="QRZL01000031">
    <property type="protein sequence ID" value="RGV70049.1"/>
    <property type="molecule type" value="Genomic_DNA"/>
</dbReference>